<dbReference type="Proteomes" id="UP000178776">
    <property type="component" value="Chromosome"/>
</dbReference>
<dbReference type="EMBL" id="CP017707">
    <property type="protein sequence ID" value="AOZ49259.1"/>
    <property type="molecule type" value="Genomic_DNA"/>
</dbReference>
<dbReference type="GeneID" id="68840388"/>
<dbReference type="AlphaFoldDB" id="A0A1D9LDA8"/>
<evidence type="ECO:0000313" key="1">
    <source>
        <dbReference type="EMBL" id="AOZ49259.1"/>
    </source>
</evidence>
<proteinExistence type="predicted"/>
<protein>
    <submittedName>
        <fullName evidence="1">Uncharacterized protein</fullName>
    </submittedName>
</protein>
<dbReference type="Pfam" id="PF10006">
    <property type="entry name" value="DUF2249"/>
    <property type="match status" value="1"/>
</dbReference>
<dbReference type="KEGG" id="cvc:BKX93_04085"/>
<accession>A0A1D9LDA8</accession>
<gene>
    <name evidence="1" type="ORF">BKX93_04085</name>
</gene>
<dbReference type="InterPro" id="IPR018720">
    <property type="entry name" value="DUF2249"/>
</dbReference>
<reference evidence="1 2" key="1">
    <citation type="submission" date="2016-10" db="EMBL/GenBank/DDBJ databases">
        <title>Chromobacterium muskegensis sp. nov., an insecticidal bacterium isolated from Sphagnum bogs.</title>
        <authorList>
            <person name="Sparks M.E."/>
            <person name="Blackburn M.B."/>
            <person name="Gundersen-Rindal D.E."/>
            <person name="Mitchell A."/>
            <person name="Farrar R."/>
            <person name="Kuhar D."/>
        </authorList>
    </citation>
    <scope>NUCLEOTIDE SEQUENCE [LARGE SCALE GENOMIC DNA]</scope>
    <source>
        <strain evidence="1 2">21-1</strain>
    </source>
</reference>
<name>A0A1D9LDA8_9NEIS</name>
<organism evidence="1 2">
    <name type="scientific">Chromobacterium vaccinii</name>
    <dbReference type="NCBI Taxonomy" id="1108595"/>
    <lineage>
        <taxon>Bacteria</taxon>
        <taxon>Pseudomonadati</taxon>
        <taxon>Pseudomonadota</taxon>
        <taxon>Betaproteobacteria</taxon>
        <taxon>Neisseriales</taxon>
        <taxon>Chromobacteriaceae</taxon>
        <taxon>Chromobacterium</taxon>
    </lineage>
</organism>
<sequence length="70" mass="7657">MPLDLRDLPPPEPMDIVLGEAERLSPGQSASFVLPHFPTPLLPLLDRMAGLAYRFELSGDGGVLLIMERS</sequence>
<evidence type="ECO:0000313" key="2">
    <source>
        <dbReference type="Proteomes" id="UP000178776"/>
    </source>
</evidence>
<dbReference type="RefSeq" id="WP_046156958.1">
    <property type="nucleotide sequence ID" value="NZ_CP017707.1"/>
</dbReference>
<dbReference type="STRING" id="1108595.BKX93_04085"/>